<feature type="domain" description="N-acetyltransferase" evidence="1">
    <location>
        <begin position="2"/>
        <end position="150"/>
    </location>
</feature>
<name>A0A150J2T0_9EURY</name>
<protein>
    <submittedName>
        <fullName evidence="2">Acetyltransferase (GNAT) family protein</fullName>
    </submittedName>
</protein>
<dbReference type="InterPro" id="IPR039143">
    <property type="entry name" value="GNPNAT1-like"/>
</dbReference>
<accession>A0A150J2T0</accession>
<dbReference type="Pfam" id="PF00583">
    <property type="entry name" value="Acetyltransf_1"/>
    <property type="match status" value="1"/>
</dbReference>
<dbReference type="PANTHER" id="PTHR13355:SF15">
    <property type="entry name" value="GCN5-RELATED N-ACETYLTRANSFERASE 3, CHLOROPLASTIC"/>
    <property type="match status" value="1"/>
</dbReference>
<dbReference type="SUPFAM" id="SSF55729">
    <property type="entry name" value="Acyl-CoA N-acyltransferases (Nat)"/>
    <property type="match status" value="1"/>
</dbReference>
<dbReference type="AlphaFoldDB" id="A0A150J2T0"/>
<dbReference type="InterPro" id="IPR000182">
    <property type="entry name" value="GNAT_dom"/>
</dbReference>
<comment type="caution">
    <text evidence="2">The sequence shown here is derived from an EMBL/GenBank/DDBJ whole genome shotgun (WGS) entry which is preliminary data.</text>
</comment>
<dbReference type="PROSITE" id="PS51186">
    <property type="entry name" value="GNAT"/>
    <property type="match status" value="1"/>
</dbReference>
<proteinExistence type="predicted"/>
<dbReference type="CDD" id="cd04301">
    <property type="entry name" value="NAT_SF"/>
    <property type="match status" value="1"/>
</dbReference>
<dbReference type="InterPro" id="IPR016181">
    <property type="entry name" value="Acyl_CoA_acyltransferase"/>
</dbReference>
<evidence type="ECO:0000313" key="2">
    <source>
        <dbReference type="EMBL" id="KYC51526.1"/>
    </source>
</evidence>
<dbReference type="GO" id="GO:0008080">
    <property type="term" value="F:N-acetyltransferase activity"/>
    <property type="evidence" value="ECO:0007669"/>
    <property type="project" value="TreeGrafter"/>
</dbReference>
<organism evidence="2 3">
    <name type="scientific">Candidatus Methanofastidiosum methylothiophilum</name>
    <dbReference type="NCBI Taxonomy" id="1705564"/>
    <lineage>
        <taxon>Archaea</taxon>
        <taxon>Methanobacteriati</taxon>
        <taxon>Methanobacteriota</taxon>
        <taxon>Stenosarchaea group</taxon>
        <taxon>Candidatus Methanofastidiosia</taxon>
        <taxon>Candidatus Methanofastidiosales</taxon>
        <taxon>Candidatus Methanofastidiosaceae</taxon>
        <taxon>Candidatus Methanofastidiosum</taxon>
    </lineage>
</organism>
<evidence type="ECO:0000259" key="1">
    <source>
        <dbReference type="PROSITE" id="PS51186"/>
    </source>
</evidence>
<gene>
    <name evidence="2" type="ORF">AMQ74_01114</name>
</gene>
<dbReference type="EMBL" id="LNGD01000066">
    <property type="protein sequence ID" value="KYC51526.1"/>
    <property type="molecule type" value="Genomic_DNA"/>
</dbReference>
<dbReference type="Gene3D" id="3.40.630.30">
    <property type="match status" value="1"/>
</dbReference>
<dbReference type="Proteomes" id="UP000075578">
    <property type="component" value="Unassembled WGS sequence"/>
</dbReference>
<dbReference type="PANTHER" id="PTHR13355">
    <property type="entry name" value="GLUCOSAMINE 6-PHOSPHATE N-ACETYLTRANSFERASE"/>
    <property type="match status" value="1"/>
</dbReference>
<reference evidence="2 3" key="1">
    <citation type="journal article" date="2016" name="ISME J.">
        <title>Chasing the elusive Euryarchaeota class WSA2: genomes reveal a uniquely fastidious methyl-reducing methanogen.</title>
        <authorList>
            <person name="Nobu M.K."/>
            <person name="Narihiro T."/>
            <person name="Kuroda K."/>
            <person name="Mei R."/>
            <person name="Liu W.T."/>
        </authorList>
    </citation>
    <scope>NUCLEOTIDE SEQUENCE [LARGE SCALE GENOMIC DNA]</scope>
    <source>
        <strain evidence="2">U1lsi0528_Bin089</strain>
    </source>
</reference>
<evidence type="ECO:0000313" key="3">
    <source>
        <dbReference type="Proteomes" id="UP000075578"/>
    </source>
</evidence>
<keyword evidence="2" id="KW-0808">Transferase</keyword>
<sequence>MLRVREASFRDRYNIYDLIESLHNVPLKSPDEIANFNKILTEYIKNPNIKIFVAEENLLDSVEICGFLSLFIKPILFYSYNVCHIEDIVIKDEYKGKGVGAGLLEAAINYGKRVKCKYITVSIEGGDPMTKKFYKACGFVENSLEMKYYL</sequence>